<feature type="compositionally biased region" description="Basic residues" evidence="1">
    <location>
        <begin position="1"/>
        <end position="10"/>
    </location>
</feature>
<feature type="region of interest" description="Disordered" evidence="1">
    <location>
        <begin position="1"/>
        <end position="23"/>
    </location>
</feature>
<dbReference type="EMBL" id="CAJPVJ010003758">
    <property type="protein sequence ID" value="CAG2167919.1"/>
    <property type="molecule type" value="Genomic_DNA"/>
</dbReference>
<dbReference type="GO" id="GO:0005694">
    <property type="term" value="C:chromosome"/>
    <property type="evidence" value="ECO:0007669"/>
    <property type="project" value="UniProtKB-ARBA"/>
</dbReference>
<evidence type="ECO:0008006" key="4">
    <source>
        <dbReference type="Google" id="ProtNLM"/>
    </source>
</evidence>
<sequence length="321" mass="37241">MPPKKKLTTKRSKESKPKPWEVTEKWMSELKDNEELVDNTGPDGELKDAEDWLPYCNKNDHEADVDPGPQPGTKDVFYVDAVYGCEVMFDKEKPYLGFYVQWSGYPADESSIEPLQHLMNTREGQTVTRKSLKEISPEEMQFRKDFMSHLSIPDDIDLGDNDYQMAANEILRRNRSEDKYCAFIGFFGPNSESNLVFQYEIDFWKEVCAKWTSLGQELKYDFYTPFIGSKPKELNGKGYDKSYIDGVREFYNYNPTASATEPHLWARRLRNRMAKGHPIHFGNGTETGGRQCMRSDIMFIGDVLANVDWYAKYGFKPNPRK</sequence>
<gene>
    <name evidence="2" type="ORF">ONB1V03_LOCUS7413</name>
</gene>
<organism evidence="2">
    <name type="scientific">Oppiella nova</name>
    <dbReference type="NCBI Taxonomy" id="334625"/>
    <lineage>
        <taxon>Eukaryota</taxon>
        <taxon>Metazoa</taxon>
        <taxon>Ecdysozoa</taxon>
        <taxon>Arthropoda</taxon>
        <taxon>Chelicerata</taxon>
        <taxon>Arachnida</taxon>
        <taxon>Acari</taxon>
        <taxon>Acariformes</taxon>
        <taxon>Sarcoptiformes</taxon>
        <taxon>Oribatida</taxon>
        <taxon>Brachypylina</taxon>
        <taxon>Oppioidea</taxon>
        <taxon>Oppiidae</taxon>
        <taxon>Oppiella</taxon>
    </lineage>
</organism>
<feature type="compositionally biased region" description="Basic and acidic residues" evidence="1">
    <location>
        <begin position="11"/>
        <end position="23"/>
    </location>
</feature>
<name>A0A7R9LZV5_9ACAR</name>
<dbReference type="InterPro" id="IPR016197">
    <property type="entry name" value="Chromo-like_dom_sf"/>
</dbReference>
<evidence type="ECO:0000313" key="3">
    <source>
        <dbReference type="Proteomes" id="UP000728032"/>
    </source>
</evidence>
<dbReference type="EMBL" id="OC918583">
    <property type="protein sequence ID" value="CAD7649678.1"/>
    <property type="molecule type" value="Genomic_DNA"/>
</dbReference>
<proteinExistence type="predicted"/>
<evidence type="ECO:0000256" key="1">
    <source>
        <dbReference type="SAM" id="MobiDB-lite"/>
    </source>
</evidence>
<dbReference type="Proteomes" id="UP000728032">
    <property type="component" value="Unassembled WGS sequence"/>
</dbReference>
<reference evidence="2" key="1">
    <citation type="submission" date="2020-11" db="EMBL/GenBank/DDBJ databases">
        <authorList>
            <person name="Tran Van P."/>
        </authorList>
    </citation>
    <scope>NUCLEOTIDE SEQUENCE</scope>
</reference>
<accession>A0A7R9LZV5</accession>
<dbReference type="SUPFAM" id="SSF54160">
    <property type="entry name" value="Chromo domain-like"/>
    <property type="match status" value="1"/>
</dbReference>
<dbReference type="AlphaFoldDB" id="A0A7R9LZV5"/>
<keyword evidence="3" id="KW-1185">Reference proteome</keyword>
<protein>
    <recommendedName>
        <fullName evidence="4">Chromo domain-containing protein</fullName>
    </recommendedName>
</protein>
<evidence type="ECO:0000313" key="2">
    <source>
        <dbReference type="EMBL" id="CAD7649678.1"/>
    </source>
</evidence>